<evidence type="ECO:0000259" key="2">
    <source>
        <dbReference type="SMART" id="SM00460"/>
    </source>
</evidence>
<dbReference type="EMBL" id="QJKD01000014">
    <property type="protein sequence ID" value="PXX49215.1"/>
    <property type="molecule type" value="Genomic_DNA"/>
</dbReference>
<keyword evidence="4" id="KW-1185">Reference proteome</keyword>
<dbReference type="SMART" id="SM00460">
    <property type="entry name" value="TGc"/>
    <property type="match status" value="1"/>
</dbReference>
<evidence type="ECO:0000256" key="1">
    <source>
        <dbReference type="SAM" id="SignalP"/>
    </source>
</evidence>
<name>A0A2V3XXB6_9FIRM</name>
<proteinExistence type="predicted"/>
<dbReference type="AlphaFoldDB" id="A0A2V3XXB6"/>
<dbReference type="RefSeq" id="WP_110324880.1">
    <property type="nucleotide sequence ID" value="NZ_QJKD01000014.1"/>
</dbReference>
<dbReference type="InterPro" id="IPR038765">
    <property type="entry name" value="Papain-like_cys_pep_sf"/>
</dbReference>
<dbReference type="SUPFAM" id="SSF54001">
    <property type="entry name" value="Cysteine proteinases"/>
    <property type="match status" value="1"/>
</dbReference>
<dbReference type="Proteomes" id="UP000248057">
    <property type="component" value="Unassembled WGS sequence"/>
</dbReference>
<evidence type="ECO:0000313" key="4">
    <source>
        <dbReference type="Proteomes" id="UP000248057"/>
    </source>
</evidence>
<dbReference type="Gene3D" id="3.10.620.30">
    <property type="match status" value="1"/>
</dbReference>
<comment type="caution">
    <text evidence="3">The sequence shown here is derived from an EMBL/GenBank/DDBJ whole genome shotgun (WGS) entry which is preliminary data.</text>
</comment>
<sequence length="261" mass="30013">MRGIREPCLLFFLSLCLTAFWSLPACGMDIQPQLQGADQEKRGRYAEEMTERNSEYEVCGEKLLILIENSEDLSEWKDTGVVFHTVEDALSFGRYFYRYIYLGKEKIWLAAGTRGENAVIYVQCGNPAQAAAQHRQTEARLLEIAASGAGMNESEKASFFYEWIYSNVEYDTEQNRKTVYDAVIEGRSVCWGYVSAYLTLCRMSGMICEPVYGGNHAWNRVWIDGGWKYCDITWDRELGERRWKLMPEEEMEADPTHSGLS</sequence>
<dbReference type="InterPro" id="IPR002931">
    <property type="entry name" value="Transglutaminase-like"/>
</dbReference>
<keyword evidence="1" id="KW-0732">Signal</keyword>
<feature type="signal peptide" evidence="1">
    <location>
        <begin position="1"/>
        <end position="27"/>
    </location>
</feature>
<feature type="chain" id="PRO_5038873756" evidence="1">
    <location>
        <begin position="28"/>
        <end position="261"/>
    </location>
</feature>
<evidence type="ECO:0000313" key="3">
    <source>
        <dbReference type="EMBL" id="PXX49215.1"/>
    </source>
</evidence>
<protein>
    <submittedName>
        <fullName evidence="3">Transglutaminase superfamily protein</fullName>
    </submittedName>
</protein>
<reference evidence="3 4" key="1">
    <citation type="submission" date="2018-05" db="EMBL/GenBank/DDBJ databases">
        <title>Genomic Encyclopedia of Type Strains, Phase IV (KMG-IV): sequencing the most valuable type-strain genomes for metagenomic binning, comparative biology and taxonomic classification.</title>
        <authorList>
            <person name="Goeker M."/>
        </authorList>
    </citation>
    <scope>NUCLEOTIDE SEQUENCE [LARGE SCALE GENOMIC DNA]</scope>
    <source>
        <strain evidence="3 4">DSM 24995</strain>
    </source>
</reference>
<dbReference type="Pfam" id="PF01841">
    <property type="entry name" value="Transglut_core"/>
    <property type="match status" value="1"/>
</dbReference>
<gene>
    <name evidence="3" type="ORF">DFR60_1144</name>
</gene>
<feature type="domain" description="Transglutaminase-like" evidence="2">
    <location>
        <begin position="182"/>
        <end position="234"/>
    </location>
</feature>
<accession>A0A2V3XXB6</accession>
<dbReference type="GeneID" id="86063702"/>
<organism evidence="3 4">
    <name type="scientific">Hungatella effluvii</name>
    <dbReference type="NCBI Taxonomy" id="1096246"/>
    <lineage>
        <taxon>Bacteria</taxon>
        <taxon>Bacillati</taxon>
        <taxon>Bacillota</taxon>
        <taxon>Clostridia</taxon>
        <taxon>Lachnospirales</taxon>
        <taxon>Lachnospiraceae</taxon>
        <taxon>Hungatella</taxon>
    </lineage>
</organism>